<keyword evidence="2" id="KW-1185">Reference proteome</keyword>
<evidence type="ECO:0000313" key="1">
    <source>
        <dbReference type="EMBL" id="GIX86571.1"/>
    </source>
</evidence>
<dbReference type="EMBL" id="BPLR01003599">
    <property type="protein sequence ID" value="GIX86571.1"/>
    <property type="molecule type" value="Genomic_DNA"/>
</dbReference>
<proteinExistence type="predicted"/>
<name>A0AAV4NRN8_CAEEX</name>
<evidence type="ECO:0000313" key="2">
    <source>
        <dbReference type="Proteomes" id="UP001054945"/>
    </source>
</evidence>
<sequence>MCAPLLLMNWVRLPSVASEFRFLKLVGEKVAGFPENWVLTRNILKPVIPKARAPAIWPPGRFLFLNWVRLPSVASEFSQVGWEKVAGFCKIWFLVMAQIVLVEDDDDNDDVVNKAEVTYLKLSRIFERQHCEAGLGAYGLGTLL</sequence>
<dbReference type="AlphaFoldDB" id="A0AAV4NRN8"/>
<accession>A0AAV4NRN8</accession>
<gene>
    <name evidence="1" type="ORF">CEXT_606681</name>
</gene>
<protein>
    <submittedName>
        <fullName evidence="1">Uncharacterized protein</fullName>
    </submittedName>
</protein>
<organism evidence="1 2">
    <name type="scientific">Caerostris extrusa</name>
    <name type="common">Bark spider</name>
    <name type="synonym">Caerostris bankana</name>
    <dbReference type="NCBI Taxonomy" id="172846"/>
    <lineage>
        <taxon>Eukaryota</taxon>
        <taxon>Metazoa</taxon>
        <taxon>Ecdysozoa</taxon>
        <taxon>Arthropoda</taxon>
        <taxon>Chelicerata</taxon>
        <taxon>Arachnida</taxon>
        <taxon>Araneae</taxon>
        <taxon>Araneomorphae</taxon>
        <taxon>Entelegynae</taxon>
        <taxon>Araneoidea</taxon>
        <taxon>Araneidae</taxon>
        <taxon>Caerostris</taxon>
    </lineage>
</organism>
<dbReference type="Proteomes" id="UP001054945">
    <property type="component" value="Unassembled WGS sequence"/>
</dbReference>
<reference evidence="1 2" key="1">
    <citation type="submission" date="2021-06" db="EMBL/GenBank/DDBJ databases">
        <title>Caerostris extrusa draft genome.</title>
        <authorList>
            <person name="Kono N."/>
            <person name="Arakawa K."/>
        </authorList>
    </citation>
    <scope>NUCLEOTIDE SEQUENCE [LARGE SCALE GENOMIC DNA]</scope>
</reference>
<comment type="caution">
    <text evidence="1">The sequence shown here is derived from an EMBL/GenBank/DDBJ whole genome shotgun (WGS) entry which is preliminary data.</text>
</comment>